<feature type="domain" description="FAD dependent oxidoreductase" evidence="2">
    <location>
        <begin position="14"/>
        <end position="351"/>
    </location>
</feature>
<keyword evidence="1" id="KW-0812">Transmembrane</keyword>
<dbReference type="SUPFAM" id="SSF51905">
    <property type="entry name" value="FAD/NAD(P)-binding domain"/>
    <property type="match status" value="1"/>
</dbReference>
<evidence type="ECO:0000313" key="4">
    <source>
        <dbReference type="Proteomes" id="UP001485043"/>
    </source>
</evidence>
<dbReference type="Pfam" id="PF01266">
    <property type="entry name" value="DAO"/>
    <property type="match status" value="1"/>
</dbReference>
<evidence type="ECO:0000256" key="1">
    <source>
        <dbReference type="SAM" id="Phobius"/>
    </source>
</evidence>
<sequence>MSTHNGSSAVETPRIVICGGGIIGCAVAYYLAKRGVPSTVVERGTVACASSGKAGGFLALDWNSGAAGQLAEYSYGLHADLAKELGAERLGYRTVSTLAVSLSSRPGRSKPSAKVPGWVNGSVVGSKVMGDDTSTAQVHPEKLTKAFMEEAGRAGAKVQHGTVTGIKLSQDSTPRVEGVEVDGEVLPADVVVIAMGPWSKQAAAWLPLPAVGGQKAHSVIIQPSSPVTPHCLFTQISGTADGQAEPELYPRPDGSVYICGESDSVGVPDDPLTIQPREDACDKLEAYAGMVSSSLKDGSTVTRQACYLPLSPDGTPLIGAIPHVDGAFVATGHSCWGILNSHATGACLADLILDGTCSRVDMKAFSPSRFASRKATRWH</sequence>
<keyword evidence="4" id="KW-1185">Reference proteome</keyword>
<comment type="caution">
    <text evidence="3">The sequence shown here is derived from an EMBL/GenBank/DDBJ whole genome shotgun (WGS) entry which is preliminary data.</text>
</comment>
<keyword evidence="1" id="KW-1133">Transmembrane helix</keyword>
<protein>
    <recommendedName>
        <fullName evidence="2">FAD dependent oxidoreductase domain-containing protein</fullName>
    </recommendedName>
</protein>
<dbReference type="InterPro" id="IPR006076">
    <property type="entry name" value="FAD-dep_OxRdtase"/>
</dbReference>
<dbReference type="GO" id="GO:0005737">
    <property type="term" value="C:cytoplasm"/>
    <property type="evidence" value="ECO:0007669"/>
    <property type="project" value="TreeGrafter"/>
</dbReference>
<dbReference type="InterPro" id="IPR036188">
    <property type="entry name" value="FAD/NAD-bd_sf"/>
</dbReference>
<accession>A0AAW1T0Z4</accession>
<dbReference type="PANTHER" id="PTHR13847">
    <property type="entry name" value="SARCOSINE DEHYDROGENASE-RELATED"/>
    <property type="match status" value="1"/>
</dbReference>
<evidence type="ECO:0000259" key="2">
    <source>
        <dbReference type="Pfam" id="PF01266"/>
    </source>
</evidence>
<name>A0AAW1T0Z4_9CHLO</name>
<dbReference type="PANTHER" id="PTHR13847:SF150">
    <property type="entry name" value="OXIDOREDUCTASE TDA3-RELATED"/>
    <property type="match status" value="1"/>
</dbReference>
<organism evidence="3 4">
    <name type="scientific">Apatococcus fuscideae</name>
    <dbReference type="NCBI Taxonomy" id="2026836"/>
    <lineage>
        <taxon>Eukaryota</taxon>
        <taxon>Viridiplantae</taxon>
        <taxon>Chlorophyta</taxon>
        <taxon>core chlorophytes</taxon>
        <taxon>Trebouxiophyceae</taxon>
        <taxon>Chlorellales</taxon>
        <taxon>Chlorellaceae</taxon>
        <taxon>Apatococcus</taxon>
    </lineage>
</organism>
<dbReference type="Proteomes" id="UP001485043">
    <property type="component" value="Unassembled WGS sequence"/>
</dbReference>
<keyword evidence="1" id="KW-0472">Membrane</keyword>
<reference evidence="3 4" key="1">
    <citation type="journal article" date="2024" name="Nat. Commun.">
        <title>Phylogenomics reveals the evolutionary origins of lichenization in chlorophyte algae.</title>
        <authorList>
            <person name="Puginier C."/>
            <person name="Libourel C."/>
            <person name="Otte J."/>
            <person name="Skaloud P."/>
            <person name="Haon M."/>
            <person name="Grisel S."/>
            <person name="Petersen M."/>
            <person name="Berrin J.G."/>
            <person name="Delaux P.M."/>
            <person name="Dal Grande F."/>
            <person name="Keller J."/>
        </authorList>
    </citation>
    <scope>NUCLEOTIDE SEQUENCE [LARGE SCALE GENOMIC DNA]</scope>
    <source>
        <strain evidence="3 4">SAG 2523</strain>
    </source>
</reference>
<dbReference type="Gene3D" id="3.50.50.60">
    <property type="entry name" value="FAD/NAD(P)-binding domain"/>
    <property type="match status" value="3"/>
</dbReference>
<proteinExistence type="predicted"/>
<feature type="transmembrane region" description="Helical" evidence="1">
    <location>
        <begin position="12"/>
        <end position="32"/>
    </location>
</feature>
<dbReference type="AlphaFoldDB" id="A0AAW1T0Z4"/>
<gene>
    <name evidence="3" type="ORF">WJX84_002101</name>
</gene>
<dbReference type="EMBL" id="JALJOV010000507">
    <property type="protein sequence ID" value="KAK9863164.1"/>
    <property type="molecule type" value="Genomic_DNA"/>
</dbReference>
<evidence type="ECO:0000313" key="3">
    <source>
        <dbReference type="EMBL" id="KAK9863164.1"/>
    </source>
</evidence>